<gene>
    <name evidence="1" type="ORF">CCMSSC00406_0006824</name>
</gene>
<dbReference type="EMBL" id="WQMT02000004">
    <property type="protein sequence ID" value="KAG9224156.1"/>
    <property type="molecule type" value="Genomic_DNA"/>
</dbReference>
<protein>
    <submittedName>
        <fullName evidence="1">Uncharacterized protein</fullName>
    </submittedName>
</protein>
<evidence type="ECO:0000313" key="2">
    <source>
        <dbReference type="Proteomes" id="UP000824881"/>
    </source>
</evidence>
<reference evidence="1 2" key="1">
    <citation type="journal article" date="2021" name="Appl. Environ. Microbiol.">
        <title>Genetic linkage and physical mapping for an oyster mushroom Pleurotus cornucopiae and QTL analysis for the trait cap color.</title>
        <authorList>
            <person name="Zhang Y."/>
            <person name="Gao W."/>
            <person name="Sonnenberg A."/>
            <person name="Chen Q."/>
            <person name="Zhang J."/>
            <person name="Huang C."/>
        </authorList>
    </citation>
    <scope>NUCLEOTIDE SEQUENCE [LARGE SCALE GENOMIC DNA]</scope>
    <source>
        <strain evidence="1">CCMSSC00406</strain>
    </source>
</reference>
<name>A0ACB7J212_PLECO</name>
<keyword evidence="2" id="KW-1185">Reference proteome</keyword>
<sequence length="134" mass="15297">MSANVAASLVFERLSLYPGLLDNCSMLDIVSFIQLACHFQREISLYAAYGSPAPPPRLAKYIHRFFASYLQLSDRHVSELWDALKDMIWTHGTHDSKWLLDDNKAVMLDLLGHQAGSHPKEQLGRLRYFTPSVY</sequence>
<evidence type="ECO:0000313" key="1">
    <source>
        <dbReference type="EMBL" id="KAG9224156.1"/>
    </source>
</evidence>
<accession>A0ACB7J212</accession>
<organism evidence="1 2">
    <name type="scientific">Pleurotus cornucopiae</name>
    <name type="common">Cornucopia mushroom</name>
    <dbReference type="NCBI Taxonomy" id="5321"/>
    <lineage>
        <taxon>Eukaryota</taxon>
        <taxon>Fungi</taxon>
        <taxon>Dikarya</taxon>
        <taxon>Basidiomycota</taxon>
        <taxon>Agaricomycotina</taxon>
        <taxon>Agaricomycetes</taxon>
        <taxon>Agaricomycetidae</taxon>
        <taxon>Agaricales</taxon>
        <taxon>Pleurotineae</taxon>
        <taxon>Pleurotaceae</taxon>
        <taxon>Pleurotus</taxon>
    </lineage>
</organism>
<dbReference type="Proteomes" id="UP000824881">
    <property type="component" value="Unassembled WGS sequence"/>
</dbReference>
<proteinExistence type="predicted"/>
<comment type="caution">
    <text evidence="1">The sequence shown here is derived from an EMBL/GenBank/DDBJ whole genome shotgun (WGS) entry which is preliminary data.</text>
</comment>